<gene>
    <name evidence="3" type="ORF">ADS79_25765</name>
    <name evidence="2" type="ORF">BRE01_44280</name>
</gene>
<evidence type="ECO:0000313" key="2">
    <source>
        <dbReference type="EMBL" id="GED70726.1"/>
    </source>
</evidence>
<evidence type="ECO:0000256" key="1">
    <source>
        <dbReference type="ARBA" id="ARBA00008525"/>
    </source>
</evidence>
<dbReference type="RefSeq" id="WP_049741319.1">
    <property type="nucleotide sequence ID" value="NZ_BJON01000017.1"/>
</dbReference>
<sequence length="172" mass="19461">MNDNRTHFKYSPNIREIGVLEDGEGVCDCCGKTASPYYTSMYCIENINCLCLSCIASGEAAKKFDGDFIQGAENHKVSDPEKHKELFERTPGYLSWQGEYWLACCDDFCAYLGDVGTAELEEMDIADAVIAEYEERDEYADIRGYLQKGGSLAGYLFQCLRCQKYHIWVDAD</sequence>
<evidence type="ECO:0008006" key="6">
    <source>
        <dbReference type="Google" id="ProtNLM"/>
    </source>
</evidence>
<organism evidence="3 4">
    <name type="scientific">Brevibacillus reuszeri</name>
    <dbReference type="NCBI Taxonomy" id="54915"/>
    <lineage>
        <taxon>Bacteria</taxon>
        <taxon>Bacillati</taxon>
        <taxon>Bacillota</taxon>
        <taxon>Bacilli</taxon>
        <taxon>Bacillales</taxon>
        <taxon>Paenibacillaceae</taxon>
        <taxon>Brevibacillus</taxon>
    </lineage>
</organism>
<comment type="similarity">
    <text evidence="1">Belongs to the UPF0167 family.</text>
</comment>
<dbReference type="OrthoDB" id="7065534at2"/>
<evidence type="ECO:0000313" key="3">
    <source>
        <dbReference type="EMBL" id="KNB69316.1"/>
    </source>
</evidence>
<comment type="caution">
    <text evidence="3">The sequence shown here is derived from an EMBL/GenBank/DDBJ whole genome shotgun (WGS) entry which is preliminary data.</text>
</comment>
<keyword evidence="5" id="KW-1185">Reference proteome</keyword>
<reference evidence="4" key="1">
    <citation type="submission" date="2015-07" db="EMBL/GenBank/DDBJ databases">
        <title>Genome sequencing project for genomic taxonomy and phylogenomics of Bacillus-like bacteria.</title>
        <authorList>
            <person name="Liu B."/>
            <person name="Wang J."/>
            <person name="Zhu Y."/>
            <person name="Liu G."/>
            <person name="Chen Q."/>
            <person name="Chen Z."/>
            <person name="Lan J."/>
            <person name="Che J."/>
            <person name="Ge C."/>
            <person name="Shi H."/>
            <person name="Pan Z."/>
            <person name="Liu X."/>
        </authorList>
    </citation>
    <scope>NUCLEOTIDE SEQUENCE [LARGE SCALE GENOMIC DNA]</scope>
    <source>
        <strain evidence="4">DSM 9887</strain>
    </source>
</reference>
<proteinExistence type="inferred from homology"/>
<name>A0A0K9YKW6_9BACL</name>
<evidence type="ECO:0000313" key="4">
    <source>
        <dbReference type="Proteomes" id="UP000036834"/>
    </source>
</evidence>
<dbReference type="AlphaFoldDB" id="A0A0K9YKW6"/>
<dbReference type="Pfam" id="PF03691">
    <property type="entry name" value="UPF0167"/>
    <property type="match status" value="1"/>
</dbReference>
<reference evidence="2 5" key="3">
    <citation type="submission" date="2019-06" db="EMBL/GenBank/DDBJ databases">
        <title>Whole genome shotgun sequence of Brevibacillus reuszeri NBRC 15719.</title>
        <authorList>
            <person name="Hosoyama A."/>
            <person name="Uohara A."/>
            <person name="Ohji S."/>
            <person name="Ichikawa N."/>
        </authorList>
    </citation>
    <scope>NUCLEOTIDE SEQUENCE [LARGE SCALE GENOMIC DNA]</scope>
    <source>
        <strain evidence="2 5">NBRC 15719</strain>
    </source>
</reference>
<dbReference type="EMBL" id="BJON01000017">
    <property type="protein sequence ID" value="GED70726.1"/>
    <property type="molecule type" value="Genomic_DNA"/>
</dbReference>
<dbReference type="STRING" id="54915.ADS79_25765"/>
<dbReference type="PATRIC" id="fig|54915.3.peg.4310"/>
<reference evidence="3" key="2">
    <citation type="submission" date="2015-07" db="EMBL/GenBank/DDBJ databases">
        <title>MeaNS - Measles Nucleotide Surveillance Program.</title>
        <authorList>
            <person name="Tran T."/>
            <person name="Druce J."/>
        </authorList>
    </citation>
    <scope>NUCLEOTIDE SEQUENCE</scope>
    <source>
        <strain evidence="3">DSM 9887</strain>
    </source>
</reference>
<dbReference type="Proteomes" id="UP000036834">
    <property type="component" value="Unassembled WGS sequence"/>
</dbReference>
<dbReference type="InterPro" id="IPR005363">
    <property type="entry name" value="UPF0167"/>
</dbReference>
<dbReference type="EMBL" id="LGIQ01000011">
    <property type="protein sequence ID" value="KNB69316.1"/>
    <property type="molecule type" value="Genomic_DNA"/>
</dbReference>
<accession>A0A0K9YKW6</accession>
<dbReference type="Proteomes" id="UP000319578">
    <property type="component" value="Unassembled WGS sequence"/>
</dbReference>
<protein>
    <recommendedName>
        <fullName evidence="6">CbrC family protein</fullName>
    </recommendedName>
</protein>
<evidence type="ECO:0000313" key="5">
    <source>
        <dbReference type="Proteomes" id="UP000319578"/>
    </source>
</evidence>